<evidence type="ECO:0000256" key="15">
    <source>
        <dbReference type="PROSITE-ProRule" id="PRU00042"/>
    </source>
</evidence>
<dbReference type="EMBL" id="JAIZAY010000015">
    <property type="protein sequence ID" value="KAJ8027716.1"/>
    <property type="molecule type" value="Genomic_DNA"/>
</dbReference>
<feature type="disulfide bond" evidence="16">
    <location>
        <begin position="2671"/>
        <end position="2680"/>
    </location>
</feature>
<dbReference type="Gene3D" id="2.10.25.10">
    <property type="entry name" value="Laminin"/>
    <property type="match status" value="22"/>
</dbReference>
<dbReference type="InterPro" id="IPR000884">
    <property type="entry name" value="TSP1_rpt"/>
</dbReference>
<feature type="domain" description="EGF-like" evidence="21">
    <location>
        <begin position="2186"/>
        <end position="2222"/>
    </location>
</feature>
<dbReference type="SMART" id="SM00179">
    <property type="entry name" value="EGF_CA"/>
    <property type="match status" value="21"/>
</dbReference>
<feature type="chain" id="PRO_5040108434" evidence="19">
    <location>
        <begin position="24"/>
        <end position="3520"/>
    </location>
</feature>
<keyword evidence="8" id="KW-0677">Repeat</keyword>
<dbReference type="SMART" id="SM01411">
    <property type="entry name" value="Ephrin_rec_like"/>
    <property type="match status" value="4"/>
</dbReference>
<keyword evidence="10" id="KW-0914">Notch signaling pathway</keyword>
<dbReference type="CDD" id="cd00033">
    <property type="entry name" value="CCP"/>
    <property type="match status" value="12"/>
</dbReference>
<evidence type="ECO:0000256" key="7">
    <source>
        <dbReference type="ARBA" id="ARBA00022729"/>
    </source>
</evidence>
<feature type="domain" description="Sushi" evidence="24">
    <location>
        <begin position="890"/>
        <end position="954"/>
    </location>
</feature>
<feature type="disulfide bond" evidence="16">
    <location>
        <begin position="2212"/>
        <end position="2221"/>
    </location>
</feature>
<dbReference type="PROSITE" id="PS00022">
    <property type="entry name" value="EGF_1"/>
    <property type="match status" value="22"/>
</dbReference>
<dbReference type="PROSITE" id="PS50026">
    <property type="entry name" value="EGF_3"/>
    <property type="match status" value="23"/>
</dbReference>
<dbReference type="SMART" id="SM00209">
    <property type="entry name" value="TSP1"/>
    <property type="match status" value="1"/>
</dbReference>
<dbReference type="FunFam" id="2.10.25.10:FF:000109">
    <property type="entry name" value="Notch homolog 4, [Drosophila]"/>
    <property type="match status" value="2"/>
</dbReference>
<feature type="domain" description="EGF-like" evidence="21">
    <location>
        <begin position="2496"/>
        <end position="2531"/>
    </location>
</feature>
<dbReference type="InterPro" id="IPR013320">
    <property type="entry name" value="ConA-like_dom_sf"/>
</dbReference>
<evidence type="ECO:0000256" key="16">
    <source>
        <dbReference type="PROSITE-ProRule" id="PRU00076"/>
    </source>
</evidence>
<dbReference type="Pfam" id="PF12661">
    <property type="entry name" value="hEGF"/>
    <property type="match status" value="3"/>
</dbReference>
<feature type="domain" description="HYR" evidence="23">
    <location>
        <begin position="953"/>
        <end position="1040"/>
    </location>
</feature>
<feature type="disulfide bond" evidence="17">
    <location>
        <begin position="1104"/>
        <end position="1147"/>
    </location>
</feature>
<dbReference type="FunFam" id="2.10.25.10:FF:000146">
    <property type="entry name" value="Putative neurogenic locus notch"/>
    <property type="match status" value="2"/>
</dbReference>
<name>A0A9Q1BJE5_HOLLE</name>
<evidence type="ECO:0000256" key="1">
    <source>
        <dbReference type="ARBA" id="ARBA00004479"/>
    </source>
</evidence>
<evidence type="ECO:0000256" key="8">
    <source>
        <dbReference type="ARBA" id="ARBA00022737"/>
    </source>
</evidence>
<keyword evidence="7 19" id="KW-0732">Signal</keyword>
<dbReference type="FunFam" id="2.10.25.10:FF:000537">
    <property type="entry name" value="Notch 3"/>
    <property type="match status" value="1"/>
</dbReference>
<dbReference type="InterPro" id="IPR003410">
    <property type="entry name" value="HYR_dom"/>
</dbReference>
<dbReference type="PROSITE" id="PS50025">
    <property type="entry name" value="LAM_G_DOMAIN"/>
    <property type="match status" value="1"/>
</dbReference>
<evidence type="ECO:0000313" key="27">
    <source>
        <dbReference type="Proteomes" id="UP001152320"/>
    </source>
</evidence>
<feature type="disulfide bond" evidence="16">
    <location>
        <begin position="2174"/>
        <end position="2183"/>
    </location>
</feature>
<evidence type="ECO:0000259" key="21">
    <source>
        <dbReference type="PROSITE" id="PS50026"/>
    </source>
</evidence>
<feature type="signal peptide" evidence="19">
    <location>
        <begin position="1"/>
        <end position="23"/>
    </location>
</feature>
<dbReference type="PANTHER" id="PTHR12916">
    <property type="entry name" value="CYTOCHROME C OXIDASE POLYPEPTIDE VIC-2"/>
    <property type="match status" value="1"/>
</dbReference>
<feature type="disulfide bond" evidence="16">
    <location>
        <begin position="2711"/>
        <end position="2720"/>
    </location>
</feature>
<dbReference type="FunFam" id="2.10.25.10:FF:000118">
    <property type="entry name" value="protein delta homolog 2"/>
    <property type="match status" value="1"/>
</dbReference>
<feature type="domain" description="Pentraxin (PTX)" evidence="25">
    <location>
        <begin position="2880"/>
        <end position="3081"/>
    </location>
</feature>
<evidence type="ECO:0000256" key="5">
    <source>
        <dbReference type="ARBA" id="ARBA00022536"/>
    </source>
</evidence>
<feature type="region of interest" description="Disordered" evidence="18">
    <location>
        <begin position="25"/>
        <end position="45"/>
    </location>
</feature>
<dbReference type="InterPro" id="IPR011641">
    <property type="entry name" value="Tyr-kin_ephrin_A/B_rcpt-like"/>
</dbReference>
<dbReference type="InterPro" id="IPR018097">
    <property type="entry name" value="EGF_Ca-bd_CS"/>
</dbReference>
<dbReference type="InterPro" id="IPR000436">
    <property type="entry name" value="Sushi_SCR_CCP_dom"/>
</dbReference>
<evidence type="ECO:0000256" key="12">
    <source>
        <dbReference type="ARBA" id="ARBA00023136"/>
    </source>
</evidence>
<keyword evidence="11" id="KW-1133">Transmembrane helix</keyword>
<feature type="disulfide bond" evidence="16">
    <location>
        <begin position="2136"/>
        <end position="2145"/>
    </location>
</feature>
<dbReference type="FunFam" id="2.10.50.10:FF:000018">
    <property type="entry name" value="Sushi, von Willebrand factor type A, EGF and pentraxin domain-containing 1"/>
    <property type="match status" value="1"/>
</dbReference>
<dbReference type="GO" id="GO:0007399">
    <property type="term" value="P:nervous system development"/>
    <property type="evidence" value="ECO:0007669"/>
    <property type="project" value="UniProtKB-ARBA"/>
</dbReference>
<dbReference type="InterPro" id="IPR036383">
    <property type="entry name" value="TSP1_rpt_sf"/>
</dbReference>
<keyword evidence="15" id="KW-0863">Zinc-finger</keyword>
<evidence type="ECO:0000256" key="3">
    <source>
        <dbReference type="ARBA" id="ARBA00022473"/>
    </source>
</evidence>
<evidence type="ECO:0000256" key="6">
    <source>
        <dbReference type="ARBA" id="ARBA00022692"/>
    </source>
</evidence>
<dbReference type="GO" id="GO:0005112">
    <property type="term" value="F:Notch binding"/>
    <property type="evidence" value="ECO:0007669"/>
    <property type="project" value="TreeGrafter"/>
</dbReference>
<feature type="disulfide bond" evidence="17">
    <location>
        <begin position="1133"/>
        <end position="1160"/>
    </location>
</feature>
<feature type="domain" description="Sushi" evidence="24">
    <location>
        <begin position="460"/>
        <end position="524"/>
    </location>
</feature>
<feature type="domain" description="EGF-like" evidence="21">
    <location>
        <begin position="2224"/>
        <end position="2260"/>
    </location>
</feature>
<feature type="disulfide bond" evidence="16">
    <location>
        <begin position="2484"/>
        <end position="2493"/>
    </location>
</feature>
<dbReference type="InterPro" id="IPR035976">
    <property type="entry name" value="Sushi/SCR/CCP_sf"/>
</dbReference>
<dbReference type="PANTHER" id="PTHR12916:SF4">
    <property type="entry name" value="UNINFLATABLE, ISOFORM C"/>
    <property type="match status" value="1"/>
</dbReference>
<feature type="domain" description="EGF-like" evidence="21">
    <location>
        <begin position="2570"/>
        <end position="2606"/>
    </location>
</feature>
<evidence type="ECO:0000259" key="24">
    <source>
        <dbReference type="PROSITE" id="PS50923"/>
    </source>
</evidence>
<dbReference type="PROSITE" id="PS00010">
    <property type="entry name" value="ASX_HYDROXYL"/>
    <property type="match status" value="15"/>
</dbReference>
<dbReference type="PROSITE" id="PS00028">
    <property type="entry name" value="ZINC_FINGER_C2H2_1"/>
    <property type="match status" value="1"/>
</dbReference>
<keyword evidence="27" id="KW-1185">Reference proteome</keyword>
<evidence type="ECO:0000256" key="13">
    <source>
        <dbReference type="ARBA" id="ARBA00023157"/>
    </source>
</evidence>
<keyword evidence="4" id="KW-0964">Secreted</keyword>
<keyword evidence="3" id="KW-0217">Developmental protein</keyword>
<feature type="disulfide bond" evidence="16">
    <location>
        <begin position="2787"/>
        <end position="2796"/>
    </location>
</feature>
<proteinExistence type="predicted"/>
<feature type="disulfide bond" evidence="16">
    <location>
        <begin position="2634"/>
        <end position="2643"/>
    </location>
</feature>
<feature type="disulfide bond" evidence="16">
    <location>
        <begin position="2287"/>
        <end position="2296"/>
    </location>
</feature>
<dbReference type="Gene3D" id="2.60.120.200">
    <property type="match status" value="1"/>
</dbReference>
<dbReference type="CDD" id="cd00054">
    <property type="entry name" value="EGF_CA"/>
    <property type="match status" value="19"/>
</dbReference>
<feature type="disulfide bond" evidence="16">
    <location>
        <begin position="2303"/>
        <end position="2313"/>
    </location>
</feature>
<dbReference type="PROSITE" id="PS01187">
    <property type="entry name" value="EGF_CA"/>
    <property type="match status" value="7"/>
</dbReference>
<dbReference type="Pfam" id="PF00090">
    <property type="entry name" value="TSP_1"/>
    <property type="match status" value="1"/>
</dbReference>
<comment type="caution">
    <text evidence="16">Lacks conserved residue(s) required for the propagation of feature annotation.</text>
</comment>
<feature type="disulfide bond" evidence="16">
    <location>
        <begin position="2749"/>
        <end position="2758"/>
    </location>
</feature>
<dbReference type="SUPFAM" id="SSF49899">
    <property type="entry name" value="Concanavalin A-like lectins/glucanases"/>
    <property type="match status" value="1"/>
</dbReference>
<dbReference type="PROSITE" id="PS50825">
    <property type="entry name" value="HYR"/>
    <property type="match status" value="7"/>
</dbReference>
<feature type="disulfide bond" evidence="17">
    <location>
        <begin position="495"/>
        <end position="522"/>
    </location>
</feature>
<feature type="domain" description="Sushi" evidence="24">
    <location>
        <begin position="126"/>
        <end position="184"/>
    </location>
</feature>
<evidence type="ECO:0000313" key="26">
    <source>
        <dbReference type="EMBL" id="KAJ8027716.1"/>
    </source>
</evidence>
<feature type="domain" description="HYR" evidence="23">
    <location>
        <begin position="32"/>
        <end position="125"/>
    </location>
</feature>
<accession>A0A9Q1BJE5</accession>
<evidence type="ECO:0000259" key="25">
    <source>
        <dbReference type="PROSITE" id="PS51828"/>
    </source>
</evidence>
<keyword evidence="17" id="KW-0768">Sushi</keyword>
<dbReference type="PROSITE" id="PS51828">
    <property type="entry name" value="PTX_2"/>
    <property type="match status" value="1"/>
</dbReference>
<dbReference type="InterPro" id="IPR000742">
    <property type="entry name" value="EGF"/>
</dbReference>
<feature type="disulfide bond" evidence="16">
    <location>
        <begin position="2521"/>
        <end position="2530"/>
    </location>
</feature>
<feature type="domain" description="EGF-like" evidence="21">
    <location>
        <begin position="2837"/>
        <end position="2875"/>
    </location>
</feature>
<feature type="domain" description="EGF-like" evidence="21">
    <location>
        <begin position="2646"/>
        <end position="2681"/>
    </location>
</feature>
<dbReference type="InterPro" id="IPR009030">
    <property type="entry name" value="Growth_fac_rcpt_cys_sf"/>
</dbReference>
<dbReference type="InterPro" id="IPR001881">
    <property type="entry name" value="EGF-like_Ca-bd_dom"/>
</dbReference>
<feature type="disulfide bond" evidence="16">
    <location>
        <begin position="2846"/>
        <end position="2863"/>
    </location>
</feature>
<dbReference type="InterPro" id="IPR013087">
    <property type="entry name" value="Znf_C2H2_type"/>
</dbReference>
<feature type="disulfide bond" evidence="16">
    <location>
        <begin position="2446"/>
        <end position="2455"/>
    </location>
</feature>
<dbReference type="SUPFAM" id="SSF82895">
    <property type="entry name" value="TSP-1 type 1 repeat"/>
    <property type="match status" value="1"/>
</dbReference>
<feature type="disulfide bond" evidence="16">
    <location>
        <begin position="2825"/>
        <end position="2834"/>
    </location>
</feature>
<feature type="domain" description="HYR" evidence="23">
    <location>
        <begin position="1445"/>
        <end position="1530"/>
    </location>
</feature>
<feature type="domain" description="Sushi" evidence="24">
    <location>
        <begin position="525"/>
        <end position="592"/>
    </location>
</feature>
<keyword evidence="15" id="KW-0479">Metal-binding</keyword>
<dbReference type="Gene3D" id="2.10.70.10">
    <property type="entry name" value="Complement Module, domain 1"/>
    <property type="match status" value="15"/>
</dbReference>
<dbReference type="FunFam" id="2.10.25.10:FF:000472">
    <property type="entry name" value="Uncharacterized protein, isoform A"/>
    <property type="match status" value="3"/>
</dbReference>
<evidence type="ECO:0000259" key="23">
    <source>
        <dbReference type="PROSITE" id="PS50825"/>
    </source>
</evidence>
<feature type="domain" description="EGF-like" evidence="21">
    <location>
        <begin position="2799"/>
        <end position="2835"/>
    </location>
</feature>
<dbReference type="InterPro" id="IPR001791">
    <property type="entry name" value="Laminin_G"/>
</dbReference>
<evidence type="ECO:0000256" key="18">
    <source>
        <dbReference type="SAM" id="MobiDB-lite"/>
    </source>
</evidence>
<dbReference type="InterPro" id="IPR000152">
    <property type="entry name" value="EGF-type_Asp/Asn_hydroxyl_site"/>
</dbReference>
<evidence type="ECO:0000256" key="11">
    <source>
        <dbReference type="ARBA" id="ARBA00022989"/>
    </source>
</evidence>
<feature type="domain" description="Sushi" evidence="24">
    <location>
        <begin position="827"/>
        <end position="889"/>
    </location>
</feature>
<dbReference type="SUPFAM" id="SSF57535">
    <property type="entry name" value="Complement control module/SCR domain"/>
    <property type="match status" value="14"/>
</dbReference>
<feature type="domain" description="HYR" evidence="23">
    <location>
        <begin position="244"/>
        <end position="328"/>
    </location>
</feature>
<feature type="compositionally biased region" description="Basic and acidic residues" evidence="18">
    <location>
        <begin position="30"/>
        <end position="45"/>
    </location>
</feature>
<dbReference type="FunFam" id="2.10.25.10:FF:000117">
    <property type="entry name" value="Delta-like protein"/>
    <property type="match status" value="1"/>
</dbReference>
<sequence>MKAQTIWRDIILLLLVIHPAVDACRRRRGPPPDRTKPYRKKCPADKHEIADPQARGTRVRWDPKLDVVFADSHSGFHSKWLGAGSGQPGDYFTEEGSPHVISYSARDNAGNVFERGCVFRIFVTVVRCPYFSPPSHGYISCSHGNIYGSDCNVNCLPGFELEGAQTSRCQQNGQWSGDQPVCSAVTCPALTDIVHGEVTCTNSNFYQSSCIYQCADGYSIGRGQLNSRICGATESWSGSVPTCEDTSRPALQCPVSIVAYADEGETSTQVFWDVPTVEDNSGEGISVDQVAGPDPGAFLEAGYYTVRYIATDSSGNEAQCQFSLLVRVIQCPGIFGSHTQLVDCPTGYNFGSICTIQCAAGYVISGETTLKCGRHGDPPRGRWSAERPVCNAVQCPVLEAPENGRFRNDASSCPNNYAAWCYFECDEGFQRIGSYSRHCLAHSGELEGYWDGEETVCEPATCPSPYIPAHAHIANEGDCPTVGNVPAGTECQYACDEGHILVGPEAITCDNNGRWSASFPRCEIITCDSAAVPVPQNGFKNRCPFQKISFGSTCFLGCNQGFMPTVGSEVTCLANDNGSGRWEGTFLTVCDPVRCVPFDPPEHGFIQGCSHEGMGTDTTESQVFPSVCTAACDDGYTPFGSVNRNCLISGIWDGLPLDCLDVTAPSIVCPDPITEFAQPRNNFVVSDFSWEPLQVVDVSPPVDVRLLSINSVGEGENRTTVFTEGLYSFLYLAVDQEGNEDTCTVDLTVRVTRCPPLGTPQNGESELIIGEGTCAGYAVLGSVCRFTCEEGYHLSGGAEEIRIECAALTATSTLGYWNGEPEECEPNTCNVPTVTNGYISGCFMTRVDYQTTCQFICNVGFKSATGVSQIRRTCKADGAWTGTDLLCQAVTCSGNFQLENGLISPPSCTTEGNLPYGTICQFTCDDGFRQTGPYSKRCGEDGTWSNPRNVVCIDEQAPRFTDSCPIYSQAYAESGSTEAVVNYDIPEATDNAGLNGITIEKQSGLDSADRFQEGSHIITYTAEDEAGNQARCDIHVTVLVHRCNSLQAPASGSLRCPRQNAGATCDFQCNQGYELDGPASLSCILQASRPTWDGSPPLCTPVQCPAIASRPPAIKSGCQLATESYGAVCLWACPYGYQGSGSPVSTCQADGSWSADDFECSEKQCPSLVLPDFIRERPANCNSDPSFEDSCHLSCKETGYRIDPPTLDFIRCRGDGQWSQDISDLSCIDYQAPRFTSCPLDFPVYADRGLTQAFVNWEVTATDNSGEDIVPQCDREFMTFPIGDYFTSCSARDSTGNIAICQFWFRVRTRNCQQLNPPVFGLFIGPCHTNHGSVCTITCIDGYQLQGPDRASCERNEQTEAMYWERDAHPVCRISSCPSIPMGIIPPGGGIYPTFCTGKSNPHYGVSCRFYCRNGYTLVGHQDPISCQSDGTWDVDLSSVPFICEDRVNPIVEVCPGNQYANLNEGSTDVEVFFDTPSCRDNSGEPLRLQKTPRDITSPYRFTETTFIRYEFFDAANNSASCSFQIFVQNNLFPEIDFCPDDIILEASGRLTSVTWDPPIFSEPSGDNDALLVSCTFESGTQLPWGSHNIVCSARNRNNGKTVECRFSVEVVPRSCPPLRVPRNGALACDEWAYGHYCNQQCNDQFDVPPGRYEPFFICGASGLWSSSRVLDCSFRRRASKFNLATEIQYFSGDCNDPAVQQEIREAFIELIGTQSLNEDVCEGWQECRAENVKVECGETRSRRGDLAGTRRRRRFVVEKEPFERDISKMNYADYLFLREAEEYTRQMQKRNVVFEMYEERVAKRNARRASREKTRKKRSLGFLITIAFEIVADLPEELPAEQYEDTAYDTLYTLYDVVDVLEQEAVEGNLVPEVPDLELEVEEDSFVYDYPAPSCDLGSVVSWETLTCVPCAPGSYYDTIELDCILCPIAEYQDSEAQTECKICPAGTTTLEEGAQDVSECLTLCLPGQFSFNGVEPCALCEIGFYQPNEGSDSCIVCPQSRSTLERGSVSSLQCLFECAQGHWSETGLEPCQPCSIRYYQPDFGQRSCNLCPGITTTVRPGAIYEEHCNVTATCEENNCENGATCLPLIEGQECQCPEGFEGEYCEINIDDCTDLSCDNGGTCVDGPNSFTCLCTSGFEGDDCSVDIDECSSQPCVHSSMCVDTPGDFICDCLDGYTGKVCDQEILPCLEEPCQNGGTCHSNLGAFNCTCPPGYLGEFCEVDIDECQRRPCWNGGSCLDLPNGFECFCTPGYGGLTCEVDLDLCNPNPCVHGECAQEGDNFTCICNSGKAGHLCQRDATPCDSEPCKHGVCSNNPQTIEGEVFPFTCDCTNTGYSGINCDIFVDHCQGQPCSNHATCVNSPVGYTCLCQPSFTGQNCEQYINPCDEAPCMNNGSCTPDGSTFRCVCTIGFEGERCDQPWITCREGFCQNGGHCGPLAGTDFCVCLPGFKGVACEKDINECKSEPCENGGTCTDGVNQYTCDCPPGYSGGNCEVNVDDCWPEPCINGICIDKVNGYSCNCFEGFEGLDCDVNTDDCIGNECIHGNCQDRNGTYTCQCQSGYRGRFCEEEVNECTSDPCVHAVECTDLVNSYQCVCEDGWTGTQCELSVNDCVPEACLNGGTCRDQHQGYSCICPPGFTGERCEGDINECSSDPCVNGTCIDVVDGYRCTCPRGRAGKQCQVQTSICQPNPCSNGGTCSLDENTDSYSCFCINGFVGNHCEVNVDDCVGHECINGARCVDEVNGYSCLCTPGYDGDTCEEVVDLCLVFPCQNGGTCSVTEGQVECACLEGYEGALCEKNVDDCFPDPCLHGGICQDGLNEFTCECAPGYRGDVCEEEIDECLDNKCDLVGTMLCEDGVGQYTCICRHGFSGPLCETIAKSNFDMIFTANQTAQYVLLRDFSEERTESFTLAFWIRTTSPDSVIFSHVSEEEYSLTSARLLLGIPASLAIIINGIPILSGVSINDDIWHHVALTFDQETSLAQIYVDGIEVKSQVTEVWEDVIIPSELFILGRLNEAEQLTDLSPLSGSLSRLNIWDEVMTSEQIANLSSACYVPVPGNVIGMVDFLDGKVGDVIFEDPSSCDAVDNCEGSPCSNGGFCLDQYHSFRCYCLKGFYGPTCQENPDDCQDNLCENGATCQDGLATYDCVCPEGFTGTLCELEIVDGGWSEWTTWSNCSQACDGGTQTRTRECNNPSPENGGSPCGTNDVETRVCNTEPCPACRPFKDPRRGYSRCVQTETGDMTCSIFCPPGYDFGRPPLYEYICGPGTNYLWNHESTNNPHLRVPACTKYSKPSRFQLEVIARYPFLECSVLSGQEAATVNNRISLAATSTTQHLGCIYSGFCNLASVATAGCVTNIIQESTGRRKRAVEGVTVRMTFIQDVNVTDENVVHSNDIAEQPSAAFAIESLMGLSDDIINLTASGGYSISTNGQVHNLVYEEDFGLIKCGAGSIPVFNTTGCLICEAGTYEHAKSCHQCDFGSYQPEEGKTFCEVCPEGRKTTGLGAIAEEECLPNLETVITSNL</sequence>
<feature type="domain" description="EGF-like" evidence="21">
    <location>
        <begin position="2533"/>
        <end position="2568"/>
    </location>
</feature>
<dbReference type="SMART" id="SM00159">
    <property type="entry name" value="PTX"/>
    <property type="match status" value="1"/>
</dbReference>
<dbReference type="OrthoDB" id="10066368at2759"/>
<dbReference type="GO" id="GO:0007219">
    <property type="term" value="P:Notch signaling pathway"/>
    <property type="evidence" value="ECO:0007669"/>
    <property type="project" value="UniProtKB-KW"/>
</dbReference>
<feature type="domain" description="Sushi" evidence="24">
    <location>
        <begin position="1310"/>
        <end position="1374"/>
    </location>
</feature>
<dbReference type="Pfam" id="PF07699">
    <property type="entry name" value="Ephrin_rec_like"/>
    <property type="match status" value="4"/>
</dbReference>
<dbReference type="Pfam" id="PF00008">
    <property type="entry name" value="EGF"/>
    <property type="match status" value="14"/>
</dbReference>
<feature type="domain" description="Sushi" evidence="24">
    <location>
        <begin position="393"/>
        <end position="459"/>
    </location>
</feature>
<feature type="domain" description="EGF-like" evidence="21">
    <location>
        <begin position="3121"/>
        <end position="3157"/>
    </location>
</feature>
<dbReference type="PROSITE" id="PS50092">
    <property type="entry name" value="TSP1"/>
    <property type="match status" value="1"/>
</dbReference>
<comment type="subcellular location">
    <subcellularLocation>
        <location evidence="1">Membrane</location>
        <topology evidence="1">Single-pass type I membrane protein</topology>
    </subcellularLocation>
    <subcellularLocation>
        <location evidence="2">Secreted</location>
    </subcellularLocation>
</comment>
<dbReference type="PROSITE" id="PS50923">
    <property type="entry name" value="SUSHI"/>
    <property type="match status" value="13"/>
</dbReference>
<dbReference type="FunFam" id="2.10.25.10:FF:000031">
    <property type="entry name" value="neurogenic locus notch homolog protein 3"/>
    <property type="match status" value="2"/>
</dbReference>
<dbReference type="GO" id="GO:0016020">
    <property type="term" value="C:membrane"/>
    <property type="evidence" value="ECO:0007669"/>
    <property type="project" value="UniProtKB-SubCell"/>
</dbReference>
<evidence type="ECO:0000256" key="19">
    <source>
        <dbReference type="SAM" id="SignalP"/>
    </source>
</evidence>
<dbReference type="InterPro" id="IPR001759">
    <property type="entry name" value="PTX_dom"/>
</dbReference>
<feature type="domain" description="EGF-like" evidence="21">
    <location>
        <begin position="2344"/>
        <end position="2380"/>
    </location>
</feature>
<feature type="disulfide bond" evidence="16">
    <location>
        <begin position="2650"/>
        <end position="2660"/>
    </location>
</feature>
<feature type="domain" description="Sushi" evidence="24">
    <location>
        <begin position="1375"/>
        <end position="1446"/>
    </location>
</feature>
<dbReference type="SUPFAM" id="SSF57196">
    <property type="entry name" value="EGF/Laminin"/>
    <property type="match status" value="9"/>
</dbReference>
<feature type="domain" description="C2H2-type" evidence="22">
    <location>
        <begin position="419"/>
        <end position="447"/>
    </location>
</feature>
<feature type="domain" description="Sushi" evidence="24">
    <location>
        <begin position="1102"/>
        <end position="1162"/>
    </location>
</feature>
<feature type="domain" description="EGF-like" evidence="21">
    <location>
        <begin position="2072"/>
        <end position="2108"/>
    </location>
</feature>
<dbReference type="PROSITE" id="PS50157">
    <property type="entry name" value="ZINC_FINGER_C2H2_2"/>
    <property type="match status" value="1"/>
</dbReference>
<feature type="domain" description="HYR" evidence="23">
    <location>
        <begin position="1228"/>
        <end position="1309"/>
    </location>
</feature>
<reference evidence="26" key="1">
    <citation type="submission" date="2021-10" db="EMBL/GenBank/DDBJ databases">
        <title>Tropical sea cucumber genome reveals ecological adaptation and Cuvierian tubules defense mechanism.</title>
        <authorList>
            <person name="Chen T."/>
        </authorList>
    </citation>
    <scope>NUCLEOTIDE SEQUENCE</scope>
    <source>
        <strain evidence="26">Nanhai2018</strain>
        <tissue evidence="26">Muscle</tissue>
    </source>
</reference>
<feature type="disulfide bond" evidence="16">
    <location>
        <begin position="2250"/>
        <end position="2259"/>
    </location>
</feature>
<feature type="domain" description="EGF-like" evidence="21">
    <location>
        <begin position="2148"/>
        <end position="2184"/>
    </location>
</feature>
<dbReference type="Pfam" id="PF13385">
    <property type="entry name" value="Laminin_G_3"/>
    <property type="match status" value="1"/>
</dbReference>
<feature type="disulfide bond" evidence="16">
    <location>
        <begin position="2537"/>
        <end position="2547"/>
    </location>
</feature>
<dbReference type="FunFam" id="2.20.100.10:FF:000007">
    <property type="entry name" value="Thrombospondin 1"/>
    <property type="match status" value="1"/>
</dbReference>
<feature type="domain" description="EGF-like" evidence="21">
    <location>
        <begin position="2761"/>
        <end position="2797"/>
    </location>
</feature>
<keyword evidence="13 16" id="KW-1015">Disulfide bond</keyword>
<dbReference type="SUPFAM" id="SSF57184">
    <property type="entry name" value="Growth factor receptor domain"/>
    <property type="match status" value="5"/>
</dbReference>
<dbReference type="FunFam" id="2.10.25.10:FF:000045">
    <property type="entry name" value="Slit guidance ligand 2"/>
    <property type="match status" value="2"/>
</dbReference>
<keyword evidence="15" id="KW-0862">Zinc</keyword>
<gene>
    <name evidence="26" type="ORF">HOLleu_29748</name>
</gene>
<keyword evidence="9" id="KW-0106">Calcium</keyword>
<feature type="domain" description="EGF-like" evidence="21">
    <location>
        <begin position="2110"/>
        <end position="2146"/>
    </location>
</feature>
<evidence type="ECO:0000256" key="2">
    <source>
        <dbReference type="ARBA" id="ARBA00004613"/>
    </source>
</evidence>
<organism evidence="26 27">
    <name type="scientific">Holothuria leucospilota</name>
    <name type="common">Black long sea cucumber</name>
    <name type="synonym">Mertensiothuria leucospilota</name>
    <dbReference type="NCBI Taxonomy" id="206669"/>
    <lineage>
        <taxon>Eukaryota</taxon>
        <taxon>Metazoa</taxon>
        <taxon>Echinodermata</taxon>
        <taxon>Eleutherozoa</taxon>
        <taxon>Echinozoa</taxon>
        <taxon>Holothuroidea</taxon>
        <taxon>Aspidochirotacea</taxon>
        <taxon>Aspidochirotida</taxon>
        <taxon>Holothuriidae</taxon>
        <taxon>Holothuria</taxon>
    </lineage>
</organism>
<feature type="domain" description="EGF-like" evidence="21">
    <location>
        <begin position="2723"/>
        <end position="2759"/>
    </location>
</feature>
<feature type="domain" description="EGF-like" evidence="21">
    <location>
        <begin position="2608"/>
        <end position="2644"/>
    </location>
</feature>
<feature type="domain" description="HYR" evidence="23">
    <location>
        <begin position="660"/>
        <end position="751"/>
    </location>
</feature>
<dbReference type="GO" id="GO:0005509">
    <property type="term" value="F:calcium ion binding"/>
    <property type="evidence" value="ECO:0007669"/>
    <property type="project" value="InterPro"/>
</dbReference>
<feature type="disulfide bond" evidence="16">
    <location>
        <begin position="2266"/>
        <end position="2276"/>
    </location>
</feature>
<keyword evidence="6" id="KW-0812">Transmembrane</keyword>
<feature type="disulfide bond" evidence="16">
    <location>
        <begin position="2370"/>
        <end position="2379"/>
    </location>
</feature>
<feature type="domain" description="EGF-like" evidence="21">
    <location>
        <begin position="2299"/>
        <end position="2342"/>
    </location>
</feature>
<dbReference type="Pfam" id="PF00084">
    <property type="entry name" value="Sushi"/>
    <property type="match status" value="12"/>
</dbReference>
<feature type="disulfide bond" evidence="16">
    <location>
        <begin position="2500"/>
        <end position="2510"/>
    </location>
</feature>
<feature type="disulfide bond" evidence="16">
    <location>
        <begin position="2692"/>
        <end position="2709"/>
    </location>
</feature>
<evidence type="ECO:0000256" key="10">
    <source>
        <dbReference type="ARBA" id="ARBA00022976"/>
    </source>
</evidence>
<feature type="disulfide bond" evidence="16">
    <location>
        <begin position="2408"/>
        <end position="2417"/>
    </location>
</feature>
<feature type="disulfide bond" evidence="17">
    <location>
        <begin position="155"/>
        <end position="182"/>
    </location>
</feature>
<evidence type="ECO:0000256" key="4">
    <source>
        <dbReference type="ARBA" id="ARBA00022525"/>
    </source>
</evidence>
<dbReference type="InterPro" id="IPR013032">
    <property type="entry name" value="EGF-like_CS"/>
</dbReference>
<keyword evidence="5 16" id="KW-0245">EGF-like domain</keyword>
<keyword evidence="14" id="KW-0325">Glycoprotein</keyword>
<dbReference type="PROSITE" id="PS01186">
    <property type="entry name" value="EGF_2"/>
    <property type="match status" value="19"/>
</dbReference>
<dbReference type="Gene3D" id="2.20.100.10">
    <property type="entry name" value="Thrombospondin type-1 (TSP1) repeat"/>
    <property type="match status" value="1"/>
</dbReference>
<dbReference type="GO" id="GO:0008270">
    <property type="term" value="F:zinc ion binding"/>
    <property type="evidence" value="ECO:0007669"/>
    <property type="project" value="UniProtKB-KW"/>
</dbReference>
<dbReference type="Gene3D" id="2.10.50.10">
    <property type="entry name" value="Tumor Necrosis Factor Receptor, subunit A, domain 2"/>
    <property type="match status" value="3"/>
</dbReference>
<evidence type="ECO:0000259" key="20">
    <source>
        <dbReference type="PROSITE" id="PS50025"/>
    </source>
</evidence>
<evidence type="ECO:0000256" key="14">
    <source>
        <dbReference type="ARBA" id="ARBA00023180"/>
    </source>
</evidence>
<dbReference type="GO" id="GO:0005576">
    <property type="term" value="C:extracellular region"/>
    <property type="evidence" value="ECO:0007669"/>
    <property type="project" value="UniProtKB-SubCell"/>
</dbReference>
<feature type="disulfide bond" evidence="16">
    <location>
        <begin position="3109"/>
        <end position="3118"/>
    </location>
</feature>
<feature type="disulfide bond" evidence="16">
    <location>
        <begin position="2558"/>
        <end position="2567"/>
    </location>
</feature>
<evidence type="ECO:0000256" key="9">
    <source>
        <dbReference type="ARBA" id="ARBA00022837"/>
    </source>
</evidence>
<feature type="domain" description="EGF-like" evidence="21">
    <location>
        <begin position="2262"/>
        <end position="2297"/>
    </location>
</feature>
<feature type="domain" description="EGF-like" evidence="21">
    <location>
        <begin position="2683"/>
        <end position="2721"/>
    </location>
</feature>
<feature type="domain" description="EGF-like" evidence="21">
    <location>
        <begin position="2420"/>
        <end position="2456"/>
    </location>
</feature>
<feature type="disulfide bond" evidence="16">
    <location>
        <begin position="3147"/>
        <end position="3156"/>
    </location>
</feature>
<feature type="domain" description="Sushi" evidence="24">
    <location>
        <begin position="1041"/>
        <end position="1101"/>
    </location>
</feature>
<feature type="domain" description="Sushi" evidence="24">
    <location>
        <begin position="329"/>
        <end position="392"/>
    </location>
</feature>
<feature type="domain" description="EGF-like" evidence="21">
    <location>
        <begin position="3083"/>
        <end position="3119"/>
    </location>
</feature>
<feature type="domain" description="EGF-like" evidence="21">
    <location>
        <begin position="2382"/>
        <end position="2418"/>
    </location>
</feature>
<dbReference type="SMART" id="SM00032">
    <property type="entry name" value="CCP"/>
    <property type="match status" value="16"/>
</dbReference>
<evidence type="ECO:0000256" key="17">
    <source>
        <dbReference type="PROSITE-ProRule" id="PRU00302"/>
    </source>
</evidence>
<feature type="domain" description="EGF-like" evidence="21">
    <location>
        <begin position="2458"/>
        <end position="2494"/>
    </location>
</feature>
<protein>
    <submittedName>
        <fullName evidence="26">Fibropellin-1</fullName>
    </submittedName>
</protein>
<dbReference type="Proteomes" id="UP001152320">
    <property type="component" value="Chromosome 15"/>
</dbReference>
<dbReference type="Pfam" id="PF02494">
    <property type="entry name" value="HYR"/>
    <property type="match status" value="3"/>
</dbReference>
<feature type="disulfide bond" evidence="17">
    <location>
        <begin position="187"/>
        <end position="230"/>
    </location>
</feature>
<feature type="domain" description="Laminin G" evidence="20">
    <location>
        <begin position="2884"/>
        <end position="3051"/>
    </location>
</feature>
<feature type="domain" description="Sushi" evidence="24">
    <location>
        <begin position="185"/>
        <end position="245"/>
    </location>
</feature>
<feature type="domain" description="HYR" evidence="23">
    <location>
        <begin position="1531"/>
        <end position="1613"/>
    </location>
</feature>
<feature type="domain" description="Sushi" evidence="24">
    <location>
        <begin position="752"/>
        <end position="826"/>
    </location>
</feature>
<feature type="disulfide bond" evidence="16">
    <location>
        <begin position="2596"/>
        <end position="2605"/>
    </location>
</feature>
<feature type="disulfide bond" evidence="16">
    <location>
        <begin position="2098"/>
        <end position="2107"/>
    </location>
</feature>
<keyword evidence="12" id="KW-0472">Membrane</keyword>
<comment type="caution">
    <text evidence="26">The sequence shown here is derived from an EMBL/GenBank/DDBJ whole genome shotgun (WGS) entry which is preliminary data.</text>
</comment>
<dbReference type="SMART" id="SM00181">
    <property type="entry name" value="EGF"/>
    <property type="match status" value="23"/>
</dbReference>
<evidence type="ECO:0000259" key="22">
    <source>
        <dbReference type="PROSITE" id="PS50157"/>
    </source>
</evidence>
<feature type="disulfide bond" evidence="16">
    <location>
        <begin position="2865"/>
        <end position="2874"/>
    </location>
</feature>